<dbReference type="GeneID" id="4363374"/>
<proteinExistence type="predicted"/>
<sequence length="302" mass="34638">MNKNTGANDCSKSAANFFEIRVAKVEKLRRGFCSYPATYLERYKHVCDEEYNLWMTMSSLVRSYSAVGFPVAVGTRRGQYATTVYFETFRDTRVADLCLAGTDEIEPDLLFQIVAIFYSLHKYEAAANEYRFHVVAIPRTTVLVRVNDVDFCLATSRLVVLSPETDLFAARLPQSCYLNFINRRADHLFRRHLRPAEYFVEWFIANHGDMLSRPFVDLFKIKKKSAATRRIHALTRPGTLVSVPRDDALLFGVTVSEVSLNDVVRVMYSQDGQLFEIDDFDAAEVFAVPEHFVRTGPFYLEL</sequence>
<accession>Q070F9</accession>
<dbReference type="EMBL" id="DQ356948">
    <property type="protein sequence ID" value="ABJ08983.1"/>
    <property type="molecule type" value="Genomic_DNA"/>
</dbReference>
<evidence type="ECO:0008006" key="3">
    <source>
        <dbReference type="Google" id="ProtNLM"/>
    </source>
</evidence>
<organismHost>
    <name type="scientific">Crocodylus niloticus</name>
    <name type="common">Nile crocodile</name>
    <name type="synonym">African crocodile</name>
    <dbReference type="NCBI Taxonomy" id="8501"/>
</organismHost>
<organismHost>
    <name type="scientific">Crocodylus johnstoni</name>
    <name type="common">Australian freshwater crocodile</name>
    <dbReference type="NCBI Taxonomy" id="184234"/>
</organismHost>
<gene>
    <name evidence="1" type="ORF">CRV092</name>
</gene>
<organism evidence="1 2">
    <name type="scientific">Nile crocodilepox virus (isolate Crocodylus niloticus/Zimbabwe/Ume/2001)</name>
    <name type="common">CRV</name>
    <dbReference type="NCBI Taxonomy" id="1289473"/>
    <lineage>
        <taxon>Viruses</taxon>
        <taxon>Varidnaviria</taxon>
        <taxon>Bamfordvirae</taxon>
        <taxon>Nucleocytoviricota</taxon>
        <taxon>Pokkesviricetes</taxon>
        <taxon>Chitovirales</taxon>
        <taxon>Poxviridae</taxon>
        <taxon>Chordopoxvirinae</taxon>
        <taxon>Crocodylidpoxvirus</taxon>
        <taxon>Crocodylidpoxvirus nilecrocodilepox</taxon>
        <taxon>Nile crocodilepox virus</taxon>
    </lineage>
</organism>
<keyword evidence="2" id="KW-1185">Reference proteome</keyword>
<dbReference type="RefSeq" id="YP_784282.1">
    <property type="nucleotide sequence ID" value="NC_008030.1"/>
</dbReference>
<reference evidence="1 2" key="1">
    <citation type="journal article" date="2006" name="J. Virol.">
        <title>Genome of crocodilepox virus.</title>
        <authorList>
            <person name="Afonso C.L."/>
            <person name="Tulman E.R."/>
            <person name="Delhon G."/>
            <person name="Lu Z."/>
            <person name="Viljoen G.J."/>
            <person name="Wallace D.B."/>
            <person name="Kutish G.F."/>
            <person name="Rock D.L."/>
        </authorList>
    </citation>
    <scope>NUCLEOTIDE SEQUENCE [LARGE SCALE GENOMIC DNA]</scope>
    <source>
        <strain evidence="2">Isolate Crocodylus niloticus/Zimbabwe/Ume/2001</strain>
    </source>
</reference>
<organismHost>
    <name type="scientific">Crocodylus porosus</name>
    <name type="common">Saltwater crocodile</name>
    <name type="synonym">Estuarine crocodile</name>
    <dbReference type="NCBI Taxonomy" id="8502"/>
</organismHost>
<name>Q070F9_CPRVZ</name>
<dbReference type="KEGG" id="vg:4363374"/>
<evidence type="ECO:0000313" key="2">
    <source>
        <dbReference type="Proteomes" id="UP000011300"/>
    </source>
</evidence>
<protein>
    <recommendedName>
        <fullName evidence="3">Internal virion protein</fullName>
    </recommendedName>
</protein>
<evidence type="ECO:0000313" key="1">
    <source>
        <dbReference type="EMBL" id="ABJ08983.1"/>
    </source>
</evidence>
<dbReference type="Proteomes" id="UP000011300">
    <property type="component" value="Segment"/>
</dbReference>
<dbReference type="Pfam" id="PF03339">
    <property type="entry name" value="Pox_L3_FP4"/>
    <property type="match status" value="1"/>
</dbReference>
<dbReference type="InterPro" id="IPR005007">
    <property type="entry name" value="Poxvirus_L3/FP4"/>
</dbReference>